<keyword evidence="2" id="KW-1185">Reference proteome</keyword>
<reference evidence="1" key="1">
    <citation type="journal article" date="2021" name="Environ. Microbiol.">
        <title>Gene family expansions and transcriptome signatures uncover fungal adaptations to wood decay.</title>
        <authorList>
            <person name="Hage H."/>
            <person name="Miyauchi S."/>
            <person name="Viragh M."/>
            <person name="Drula E."/>
            <person name="Min B."/>
            <person name="Chaduli D."/>
            <person name="Navarro D."/>
            <person name="Favel A."/>
            <person name="Norest M."/>
            <person name="Lesage-Meessen L."/>
            <person name="Balint B."/>
            <person name="Merenyi Z."/>
            <person name="de Eugenio L."/>
            <person name="Morin E."/>
            <person name="Martinez A.T."/>
            <person name="Baldrian P."/>
            <person name="Stursova M."/>
            <person name="Martinez M.J."/>
            <person name="Novotny C."/>
            <person name="Magnuson J.K."/>
            <person name="Spatafora J.W."/>
            <person name="Maurice S."/>
            <person name="Pangilinan J."/>
            <person name="Andreopoulos W."/>
            <person name="LaButti K."/>
            <person name="Hundley H."/>
            <person name="Na H."/>
            <person name="Kuo A."/>
            <person name="Barry K."/>
            <person name="Lipzen A."/>
            <person name="Henrissat B."/>
            <person name="Riley R."/>
            <person name="Ahrendt S."/>
            <person name="Nagy L.G."/>
            <person name="Grigoriev I.V."/>
            <person name="Martin F."/>
            <person name="Rosso M.N."/>
        </authorList>
    </citation>
    <scope>NUCLEOTIDE SEQUENCE</scope>
    <source>
        <strain evidence="1">CBS 384.51</strain>
    </source>
</reference>
<comment type="caution">
    <text evidence="1">The sequence shown here is derived from an EMBL/GenBank/DDBJ whole genome shotgun (WGS) entry which is preliminary data.</text>
</comment>
<gene>
    <name evidence="1" type="ORF">BDY19DRAFT_452278</name>
</gene>
<evidence type="ECO:0000313" key="2">
    <source>
        <dbReference type="Proteomes" id="UP001055072"/>
    </source>
</evidence>
<organism evidence="1 2">
    <name type="scientific">Irpex rosettiformis</name>
    <dbReference type="NCBI Taxonomy" id="378272"/>
    <lineage>
        <taxon>Eukaryota</taxon>
        <taxon>Fungi</taxon>
        <taxon>Dikarya</taxon>
        <taxon>Basidiomycota</taxon>
        <taxon>Agaricomycotina</taxon>
        <taxon>Agaricomycetes</taxon>
        <taxon>Polyporales</taxon>
        <taxon>Irpicaceae</taxon>
        <taxon>Irpex</taxon>
    </lineage>
</organism>
<proteinExistence type="predicted"/>
<sequence>MTVAEQDVWAPLPRTLSRSHSLHRESSLRTRVIDYDQAHRLLPRSYDVAHLPQANRARILSTSTSDGWSKENKIERVACQGSWSKYPRPTTTLVKSTLSIASAYSSFPPFLCIIRWRTFSSALKLRWMAVQRHLLHRTFTARLLGTTESQRLRFRYKGREPSFQYLQTFASFARSSYSPHYNIA</sequence>
<dbReference type="Proteomes" id="UP001055072">
    <property type="component" value="Unassembled WGS sequence"/>
</dbReference>
<dbReference type="EMBL" id="MU274932">
    <property type="protein sequence ID" value="KAI0085352.1"/>
    <property type="molecule type" value="Genomic_DNA"/>
</dbReference>
<evidence type="ECO:0000313" key="1">
    <source>
        <dbReference type="EMBL" id="KAI0085352.1"/>
    </source>
</evidence>
<protein>
    <submittedName>
        <fullName evidence="1">Uncharacterized protein</fullName>
    </submittedName>
</protein>
<name>A0ACB8TTL5_9APHY</name>
<accession>A0ACB8TTL5</accession>